<dbReference type="PANTHER" id="PTHR30002">
    <property type="entry name" value="EPOXYQUEUOSINE REDUCTASE"/>
    <property type="match status" value="1"/>
</dbReference>
<evidence type="ECO:0000313" key="2">
    <source>
        <dbReference type="EMBL" id="KKL50440.1"/>
    </source>
</evidence>
<dbReference type="GO" id="GO:0052693">
    <property type="term" value="F:epoxyqueuosine reductase activity"/>
    <property type="evidence" value="ECO:0007669"/>
    <property type="project" value="TreeGrafter"/>
</dbReference>
<dbReference type="GO" id="GO:0008616">
    <property type="term" value="P:tRNA queuosine(34) biosynthetic process"/>
    <property type="evidence" value="ECO:0007669"/>
    <property type="project" value="InterPro"/>
</dbReference>
<dbReference type="PANTHER" id="PTHR30002:SF4">
    <property type="entry name" value="EPOXYQUEUOSINE REDUCTASE"/>
    <property type="match status" value="1"/>
</dbReference>
<name>A0A0F9EZL9_9ZZZZ</name>
<evidence type="ECO:0008006" key="3">
    <source>
        <dbReference type="Google" id="ProtNLM"/>
    </source>
</evidence>
<keyword evidence="1" id="KW-0408">Iron</keyword>
<accession>A0A0F9EZL9</accession>
<keyword evidence="1" id="KW-0004">4Fe-4S</keyword>
<organism evidence="2">
    <name type="scientific">marine sediment metagenome</name>
    <dbReference type="NCBI Taxonomy" id="412755"/>
    <lineage>
        <taxon>unclassified sequences</taxon>
        <taxon>metagenomes</taxon>
        <taxon>ecological metagenomes</taxon>
    </lineage>
</organism>
<dbReference type="AlphaFoldDB" id="A0A0F9EZL9"/>
<dbReference type="GO" id="GO:0051539">
    <property type="term" value="F:4 iron, 4 sulfur cluster binding"/>
    <property type="evidence" value="ECO:0007669"/>
    <property type="project" value="UniProtKB-KW"/>
</dbReference>
<proteinExistence type="predicted"/>
<evidence type="ECO:0000256" key="1">
    <source>
        <dbReference type="ARBA" id="ARBA00022485"/>
    </source>
</evidence>
<dbReference type="EMBL" id="LAZR01032596">
    <property type="protein sequence ID" value="KKL50440.1"/>
    <property type="molecule type" value="Genomic_DNA"/>
</dbReference>
<keyword evidence="1" id="KW-0479">Metal-binding</keyword>
<reference evidence="2" key="1">
    <citation type="journal article" date="2015" name="Nature">
        <title>Complex archaea that bridge the gap between prokaryotes and eukaryotes.</title>
        <authorList>
            <person name="Spang A."/>
            <person name="Saw J.H."/>
            <person name="Jorgensen S.L."/>
            <person name="Zaremba-Niedzwiedzka K."/>
            <person name="Martijn J."/>
            <person name="Lind A.E."/>
            <person name="van Eijk R."/>
            <person name="Schleper C."/>
            <person name="Guy L."/>
            <person name="Ettema T.J."/>
        </authorList>
    </citation>
    <scope>NUCLEOTIDE SEQUENCE</scope>
</reference>
<gene>
    <name evidence="2" type="ORF">LCGC14_2305480</name>
</gene>
<dbReference type="InterPro" id="IPR004453">
    <property type="entry name" value="QueG"/>
</dbReference>
<comment type="caution">
    <text evidence="2">The sequence shown here is derived from an EMBL/GenBank/DDBJ whole genome shotgun (WGS) entry which is preliminary data.</text>
</comment>
<protein>
    <recommendedName>
        <fullName evidence="3">4Fe-4S ferredoxin-type domain-containing protein</fullName>
    </recommendedName>
</protein>
<sequence length="365" mass="40159">MSDSKELTRFAIDFALTQGACVAGVSTAETLAGGPPSTDLQYVLPGARSAVTFAIPLDVEKFERYLSKQDHAGHQEDNIRTNLLSTGIAVGLATYLDQHGYPSFGVAANAVYRKDTPRGMVDFMPDISHRYLAVRSGVGWFGLSGNVITKTHGAAVILGSVVTTAELEATDPLPPEEKYCDECRLCMASCLSGLMHKKERTTVTIGGMEFSYSKRRSYHRCDLVCGGFTGLAKNQKWSTWSPGRFPIPRKEEEFGRALVKAVARSWGRPEIEGGFHHPAMPGHRKLNFTCGNCQLICHPDREERERRRKLMVNGGVVVQQADGSLQAVSPEIAEKHLAAMGPEQRACYEDVDRERKALTEKQRVA</sequence>
<keyword evidence="1" id="KW-0411">Iron-sulfur</keyword>